<dbReference type="KEGG" id="pfus:ADJ77_07525"/>
<protein>
    <submittedName>
        <fullName evidence="1">Uncharacterized protein</fullName>
    </submittedName>
</protein>
<sequence>MRLHTQPNPVTAHIDFDDTDTDVLMEADDLRGVGDEAVGELGDVDKTVLMDTDVDESTEVGDVRHDASEFHSYDEVVEGVDILVELEDFNLSTWVTSRLLKLGEDVT</sequence>
<name>A0A0K1NL02_9BACT</name>
<proteinExistence type="predicted"/>
<dbReference type="AlphaFoldDB" id="A0A0K1NL02"/>
<organism evidence="1 2">
    <name type="scientific">Prevotella fusca JCM 17724</name>
    <dbReference type="NCBI Taxonomy" id="1236517"/>
    <lineage>
        <taxon>Bacteria</taxon>
        <taxon>Pseudomonadati</taxon>
        <taxon>Bacteroidota</taxon>
        <taxon>Bacteroidia</taxon>
        <taxon>Bacteroidales</taxon>
        <taxon>Prevotellaceae</taxon>
        <taxon>Prevotella</taxon>
    </lineage>
</organism>
<dbReference type="Proteomes" id="UP000060345">
    <property type="component" value="Chromosome 2"/>
</dbReference>
<reference evidence="1 2" key="1">
    <citation type="submission" date="2015-07" db="EMBL/GenBank/DDBJ databases">
        <authorList>
            <person name="Noorani M."/>
        </authorList>
    </citation>
    <scope>NUCLEOTIDE SEQUENCE [LARGE SCALE GENOMIC DNA]</scope>
    <source>
        <strain evidence="1 2">W1435</strain>
    </source>
</reference>
<evidence type="ECO:0000313" key="2">
    <source>
        <dbReference type="Proteomes" id="UP000060345"/>
    </source>
</evidence>
<gene>
    <name evidence="1" type="ORF">ADJ77_07525</name>
</gene>
<accession>A0A0K1NL02</accession>
<dbReference type="EMBL" id="CP012075">
    <property type="protein sequence ID" value="AKU69725.1"/>
    <property type="molecule type" value="Genomic_DNA"/>
</dbReference>
<evidence type="ECO:0000313" key="1">
    <source>
        <dbReference type="EMBL" id="AKU69725.1"/>
    </source>
</evidence>